<evidence type="ECO:0000256" key="1">
    <source>
        <dbReference type="SAM" id="MobiDB-lite"/>
    </source>
</evidence>
<dbReference type="AlphaFoldDB" id="A0A853IGN9"/>
<dbReference type="Gene3D" id="1.50.10.20">
    <property type="match status" value="2"/>
</dbReference>
<dbReference type="PANTHER" id="PTHR37467">
    <property type="entry name" value="EXPORTED CALCIUM-BINDING GLYCOPROTEIN-RELATED"/>
    <property type="match status" value="1"/>
</dbReference>
<feature type="region of interest" description="Disordered" evidence="1">
    <location>
        <begin position="545"/>
        <end position="571"/>
    </location>
</feature>
<evidence type="ECO:0008006" key="5">
    <source>
        <dbReference type="Google" id="ProtNLM"/>
    </source>
</evidence>
<keyword evidence="2" id="KW-0732">Signal</keyword>
<dbReference type="SUPFAM" id="SSF48239">
    <property type="entry name" value="Terpenoid cyclases/Protein prenyltransferases"/>
    <property type="match status" value="1"/>
</dbReference>
<dbReference type="InterPro" id="IPR053180">
    <property type="entry name" value="Ca-binding_acidic-repeat"/>
</dbReference>
<feature type="signal peptide" evidence="2">
    <location>
        <begin position="1"/>
        <end position="27"/>
    </location>
</feature>
<gene>
    <name evidence="3" type="ORF">H0A36_27155</name>
</gene>
<feature type="chain" id="PRO_5032422395" description="Squalene cyclase C-terminal domain-containing protein" evidence="2">
    <location>
        <begin position="28"/>
        <end position="586"/>
    </location>
</feature>
<comment type="caution">
    <text evidence="3">The sequence shown here is derived from an EMBL/GenBank/DDBJ whole genome shotgun (WGS) entry which is preliminary data.</text>
</comment>
<dbReference type="RefSeq" id="WP_180571677.1">
    <property type="nucleotide sequence ID" value="NZ_JACCKB010000124.1"/>
</dbReference>
<dbReference type="PANTHER" id="PTHR37467:SF1">
    <property type="entry name" value="EXPORTED CALCIUM-BINDING GLYCOPROTEIN"/>
    <property type="match status" value="1"/>
</dbReference>
<evidence type="ECO:0000313" key="3">
    <source>
        <dbReference type="EMBL" id="NYZ69698.1"/>
    </source>
</evidence>
<keyword evidence="4" id="KW-1185">Reference proteome</keyword>
<dbReference type="Proteomes" id="UP000569732">
    <property type="component" value="Unassembled WGS sequence"/>
</dbReference>
<sequence length="586" mass="65476">MKPMFRLKPLAAFCCACFFASTGSLQAEEPNNELTNPYQTQIEQGLGYLLSQQKRDGSWGEGAEAIHLTTAAVDALYHHHIRSIEYQRAVTWLANHPGEDAATLARQIVVLKKTAAIPYSLINKLKTLKRTVSFQVGDKWQDAYTWSVKPRFQTTLIDTALSGLAMMASGNYNDMAISRYYAYPFQALQHTDTPGHFTDPKGHGWGYADIFHGKKTPEKVLPTAYAARFMHSVIVRYKTAEEREKGYLPNYGNYAKAGALWLASHQQASGAITDTPNLAIYETAEVLLTLQVFKAFHPEPLLFTDTLKKGRDYLIQQMQSNGSWKNDVLITALVVNALDTDGIILKNTDDDWLPDSLEAAVGRDANKYDPPAIYQPESNGVVQTRLKMVSVLAGSQLPALDPLGGKVVQVVTEVPTTNGVLSQPGLYMRIYIIELADGSRQVVSVPVYVSSPEADNDNDYMLARFEANHHLNDFNPADALEDTDTDGLTHVEEYWSATQPFINDSDHDQMPDGFEVRYRLNPNNPADAKQDPDQDQLNNLQEYQWQSNPRLADTDNDGIQDGEEVKQKRHPAVHEPALQIVLDYLL</sequence>
<evidence type="ECO:0000256" key="2">
    <source>
        <dbReference type="SAM" id="SignalP"/>
    </source>
</evidence>
<protein>
    <recommendedName>
        <fullName evidence="5">Squalene cyclase C-terminal domain-containing protein</fullName>
    </recommendedName>
</protein>
<dbReference type="InterPro" id="IPR008930">
    <property type="entry name" value="Terpenoid_cyclase/PrenylTrfase"/>
</dbReference>
<organism evidence="3 4">
    <name type="scientific">Spartinivicinus marinus</name>
    <dbReference type="NCBI Taxonomy" id="2994442"/>
    <lineage>
        <taxon>Bacteria</taxon>
        <taxon>Pseudomonadati</taxon>
        <taxon>Pseudomonadota</taxon>
        <taxon>Gammaproteobacteria</taxon>
        <taxon>Oceanospirillales</taxon>
        <taxon>Zooshikellaceae</taxon>
        <taxon>Spartinivicinus</taxon>
    </lineage>
</organism>
<dbReference type="EMBL" id="JACCKB010000124">
    <property type="protein sequence ID" value="NYZ69698.1"/>
    <property type="molecule type" value="Genomic_DNA"/>
</dbReference>
<reference evidence="3 4" key="1">
    <citation type="submission" date="2020-07" db="EMBL/GenBank/DDBJ databases">
        <title>Endozoicomonas sp. nov., isolated from sediment.</title>
        <authorList>
            <person name="Gu T."/>
        </authorList>
    </citation>
    <scope>NUCLEOTIDE SEQUENCE [LARGE SCALE GENOMIC DNA]</scope>
    <source>
        <strain evidence="3 4">SM1973</strain>
    </source>
</reference>
<proteinExistence type="predicted"/>
<accession>A0A853IGN9</accession>
<name>A0A853IGN9_9GAMM</name>
<evidence type="ECO:0000313" key="4">
    <source>
        <dbReference type="Proteomes" id="UP000569732"/>
    </source>
</evidence>